<dbReference type="OrthoDB" id="9790536at2"/>
<sequence length="407" mass="45085">MSYVAVKGGTEAVLNAEKLVEYFRCRGESEPITTQQIQDQLRMAVDRAMGEGAIYAPELAALALKQSEGDSLEASFLLRAFCSTVPRIDYSLPVEGVRMRVIRRVSASFKDIPGGQILGPTRDYNLRLLNTLLRTETRESIRRLLEEIEAEINEDELPENEGIFPRVIDDMRARGILAEPPQTELDEATAEPYDITRKSLIFPIPRSARLQGLARSDMGSLLTLAYSSVRGYGDIHPVLGELRSGYLPVEVAHPLTGEPVEIGEILATECEMVSYVLESEDENEQQPDVIEAGKPHFGLGYGFVFGQCEVKAMSMAMLDRAITVGKEQKAQGQLAPAANEEFVLLHSDGIEASGFTAHFKLPHYVTFQSDLKVLERAQDFQAAKYAETQAQRTQATETLRAQNESQA</sequence>
<dbReference type="EMBL" id="QKUF01000003">
    <property type="protein sequence ID" value="PZW32934.1"/>
    <property type="molecule type" value="Genomic_DNA"/>
</dbReference>
<evidence type="ECO:0000313" key="2">
    <source>
        <dbReference type="Proteomes" id="UP000248806"/>
    </source>
</evidence>
<name>A0A326UDW9_THEHA</name>
<dbReference type="AlphaFoldDB" id="A0A326UDW9"/>
<accession>A0A326UDW9</accession>
<dbReference type="PIRSF" id="PIRSF007313">
    <property type="entry name" value="PhnI"/>
    <property type="match status" value="1"/>
</dbReference>
<dbReference type="Pfam" id="PF05861">
    <property type="entry name" value="PhnI"/>
    <property type="match status" value="1"/>
</dbReference>
<dbReference type="GO" id="GO:0019634">
    <property type="term" value="P:organic phosphonate metabolic process"/>
    <property type="evidence" value="ECO:0007669"/>
    <property type="project" value="InterPro"/>
</dbReference>
<gene>
    <name evidence="1" type="ORF">EI42_01479</name>
</gene>
<dbReference type="Proteomes" id="UP000248806">
    <property type="component" value="Unassembled WGS sequence"/>
</dbReference>
<protein>
    <submittedName>
        <fullName evidence="1">Alpha-D-ribose 1-methylphosphonate 5-triphosphate synthase subunit PhnI</fullName>
    </submittedName>
</protein>
<organism evidence="1 2">
    <name type="scientific">Thermosporothrix hazakensis</name>
    <dbReference type="NCBI Taxonomy" id="644383"/>
    <lineage>
        <taxon>Bacteria</taxon>
        <taxon>Bacillati</taxon>
        <taxon>Chloroflexota</taxon>
        <taxon>Ktedonobacteria</taxon>
        <taxon>Ktedonobacterales</taxon>
        <taxon>Thermosporotrichaceae</taxon>
        <taxon>Thermosporothrix</taxon>
    </lineage>
</organism>
<evidence type="ECO:0000313" key="1">
    <source>
        <dbReference type="EMBL" id="PZW32934.1"/>
    </source>
</evidence>
<reference evidence="1 2" key="1">
    <citation type="submission" date="2018-06" db="EMBL/GenBank/DDBJ databases">
        <title>Genomic Encyclopedia of Archaeal and Bacterial Type Strains, Phase II (KMG-II): from individual species to whole genera.</title>
        <authorList>
            <person name="Goeker M."/>
        </authorList>
    </citation>
    <scope>NUCLEOTIDE SEQUENCE [LARGE SCALE GENOMIC DNA]</scope>
    <source>
        <strain evidence="1 2">ATCC BAA-1881</strain>
    </source>
</reference>
<dbReference type="RefSeq" id="WP_111320391.1">
    <property type="nucleotide sequence ID" value="NZ_BIFX01000001.1"/>
</dbReference>
<proteinExistence type="predicted"/>
<keyword evidence="2" id="KW-1185">Reference proteome</keyword>
<dbReference type="InterPro" id="IPR008773">
    <property type="entry name" value="PhnI"/>
</dbReference>
<comment type="caution">
    <text evidence="1">The sequence shown here is derived from an EMBL/GenBank/DDBJ whole genome shotgun (WGS) entry which is preliminary data.</text>
</comment>